<dbReference type="Proteomes" id="UP001154312">
    <property type="component" value="Unassembled WGS sequence"/>
</dbReference>
<dbReference type="InterPro" id="IPR046947">
    <property type="entry name" value="LytR-like"/>
</dbReference>
<gene>
    <name evidence="2" type="ORF">L7E55_17355</name>
</gene>
<dbReference type="Gene3D" id="2.40.50.1020">
    <property type="entry name" value="LytTr DNA-binding domain"/>
    <property type="match status" value="1"/>
</dbReference>
<keyword evidence="3" id="KW-1185">Reference proteome</keyword>
<evidence type="ECO:0000313" key="2">
    <source>
        <dbReference type="EMBL" id="MDF9410080.1"/>
    </source>
</evidence>
<evidence type="ECO:0000313" key="3">
    <source>
        <dbReference type="Proteomes" id="UP001154312"/>
    </source>
</evidence>
<dbReference type="AlphaFoldDB" id="A0A9X4JWV4"/>
<dbReference type="EMBL" id="JAKOAV010000071">
    <property type="protein sequence ID" value="MDF9410080.1"/>
    <property type="molecule type" value="Genomic_DNA"/>
</dbReference>
<reference evidence="2" key="1">
    <citation type="submission" date="2022-02" db="EMBL/GenBank/DDBJ databases">
        <authorList>
            <person name="Leng L."/>
        </authorList>
    </citation>
    <scope>NUCLEOTIDE SEQUENCE</scope>
    <source>
        <strain evidence="2">JI</strain>
    </source>
</reference>
<sequence>MFIEKQEKLNLIHTENNVYKIHQTLSKLAEKLGGNFLRVHKSFIANMDRISRIREVGNRSYEIEFDGYDKVALMSRYKFEEHKHRFTPL</sequence>
<protein>
    <submittedName>
        <fullName evidence="2">LytTR family transcriptional regulator</fullName>
    </submittedName>
</protein>
<dbReference type="GO" id="GO:0000156">
    <property type="term" value="F:phosphorelay response regulator activity"/>
    <property type="evidence" value="ECO:0007669"/>
    <property type="project" value="InterPro"/>
</dbReference>
<evidence type="ECO:0000259" key="1">
    <source>
        <dbReference type="PROSITE" id="PS50930"/>
    </source>
</evidence>
<dbReference type="InterPro" id="IPR007492">
    <property type="entry name" value="LytTR_DNA-bd_dom"/>
</dbReference>
<feature type="domain" description="HTH LytTR-type" evidence="1">
    <location>
        <begin position="1"/>
        <end position="63"/>
    </location>
</feature>
<proteinExistence type="predicted"/>
<comment type="caution">
    <text evidence="2">The sequence shown here is derived from an EMBL/GenBank/DDBJ whole genome shotgun (WGS) entry which is preliminary data.</text>
</comment>
<organism evidence="2 3">
    <name type="scientific">Pelotomaculum isophthalicicum JI</name>
    <dbReference type="NCBI Taxonomy" id="947010"/>
    <lineage>
        <taxon>Bacteria</taxon>
        <taxon>Bacillati</taxon>
        <taxon>Bacillota</taxon>
        <taxon>Clostridia</taxon>
        <taxon>Eubacteriales</taxon>
        <taxon>Desulfotomaculaceae</taxon>
        <taxon>Pelotomaculum</taxon>
    </lineage>
</organism>
<dbReference type="SMART" id="SM00850">
    <property type="entry name" value="LytTR"/>
    <property type="match status" value="1"/>
</dbReference>
<dbReference type="PANTHER" id="PTHR37299">
    <property type="entry name" value="TRANSCRIPTIONAL REGULATOR-RELATED"/>
    <property type="match status" value="1"/>
</dbReference>
<dbReference type="GO" id="GO:0003677">
    <property type="term" value="F:DNA binding"/>
    <property type="evidence" value="ECO:0007669"/>
    <property type="project" value="InterPro"/>
</dbReference>
<dbReference type="PROSITE" id="PS50930">
    <property type="entry name" value="HTH_LYTTR"/>
    <property type="match status" value="1"/>
</dbReference>
<name>A0A9X4JWV4_9FIRM</name>
<dbReference type="PANTHER" id="PTHR37299:SF1">
    <property type="entry name" value="STAGE 0 SPORULATION PROTEIN A HOMOLOG"/>
    <property type="match status" value="1"/>
</dbReference>
<accession>A0A9X4JWV4</accession>
<dbReference type="Pfam" id="PF04397">
    <property type="entry name" value="LytTR"/>
    <property type="match status" value="1"/>
</dbReference>